<dbReference type="InterPro" id="IPR004165">
    <property type="entry name" value="CoA_trans_fam_I"/>
</dbReference>
<dbReference type="InterPro" id="IPR037171">
    <property type="entry name" value="NagB/RpiA_transferase-like"/>
</dbReference>
<dbReference type="STRING" id="1122930.SAMN02745168_1687"/>
<gene>
    <name evidence="3" type="ORF">SAMN02745168_1687</name>
</gene>
<proteinExistence type="inferred from homology"/>
<organism evidence="3 4">
    <name type="scientific">Papillibacter cinnamivorans DSM 12816</name>
    <dbReference type="NCBI Taxonomy" id="1122930"/>
    <lineage>
        <taxon>Bacteria</taxon>
        <taxon>Bacillati</taxon>
        <taxon>Bacillota</taxon>
        <taxon>Clostridia</taxon>
        <taxon>Eubacteriales</taxon>
        <taxon>Oscillospiraceae</taxon>
        <taxon>Papillibacter</taxon>
    </lineage>
</organism>
<dbReference type="SMART" id="SM00882">
    <property type="entry name" value="CoA_trans"/>
    <property type="match status" value="1"/>
</dbReference>
<accession>A0A1W2AB19</accession>
<dbReference type="InterPro" id="IPR012791">
    <property type="entry name" value="3-oxoacid_CoA-transf_B"/>
</dbReference>
<evidence type="ECO:0000313" key="3">
    <source>
        <dbReference type="EMBL" id="SMC57810.1"/>
    </source>
</evidence>
<evidence type="ECO:0000313" key="4">
    <source>
        <dbReference type="Proteomes" id="UP000192790"/>
    </source>
</evidence>
<keyword evidence="4" id="KW-1185">Reference proteome</keyword>
<dbReference type="EMBL" id="FWXW01000003">
    <property type="protein sequence ID" value="SMC57810.1"/>
    <property type="molecule type" value="Genomic_DNA"/>
</dbReference>
<comment type="similarity">
    <text evidence="1">Belongs to the 3-oxoacid CoA-transferase subunit B family.</text>
</comment>
<evidence type="ECO:0000256" key="1">
    <source>
        <dbReference type="ARBA" id="ARBA00007047"/>
    </source>
</evidence>
<dbReference type="NCBIfam" id="TIGR02428">
    <property type="entry name" value="pcaJ_scoB_fam"/>
    <property type="match status" value="1"/>
</dbReference>
<protein>
    <submittedName>
        <fullName evidence="3">Acetate CoA/acetoacetate CoA-transferase beta subunit</fullName>
    </submittedName>
</protein>
<dbReference type="SUPFAM" id="SSF100950">
    <property type="entry name" value="NagB/RpiA/CoA transferase-like"/>
    <property type="match status" value="1"/>
</dbReference>
<sequence>MANSRDIIAKNIALMLKDGDLVNLGIGIPTLVSNFLPEGVHVTLHGENGCTGLGPAPKPEDADPDLCNAGGAPAALIPGGACFDSAWSFAIIRGGHLDATVLGGMEVDGKGNLANWMVPGKLVAGMGGAMDLVAGAKKVIVAMEHASKNGAPKILNKCSLPLTGVGVVTTIVTEMCVIDVSKDGLVLKAIAPGLTVEDVQSKTEPKLIVPAKVATMAE</sequence>
<dbReference type="PANTHER" id="PTHR13707:SF57">
    <property type="entry name" value="SUCCINYL-COA:3-KETOACID COENZYME A TRANSFERASE SUBUNIT B-RELATED"/>
    <property type="match status" value="1"/>
</dbReference>
<dbReference type="Pfam" id="PF01144">
    <property type="entry name" value="CoA_trans"/>
    <property type="match status" value="1"/>
</dbReference>
<dbReference type="RefSeq" id="WP_084234358.1">
    <property type="nucleotide sequence ID" value="NZ_FWXW01000003.1"/>
</dbReference>
<dbReference type="Proteomes" id="UP000192790">
    <property type="component" value="Unassembled WGS sequence"/>
</dbReference>
<dbReference type="OrthoDB" id="9778604at2"/>
<reference evidence="3 4" key="1">
    <citation type="submission" date="2017-04" db="EMBL/GenBank/DDBJ databases">
        <authorList>
            <person name="Afonso C.L."/>
            <person name="Miller P.J."/>
            <person name="Scott M.A."/>
            <person name="Spackman E."/>
            <person name="Goraichik I."/>
            <person name="Dimitrov K.M."/>
            <person name="Suarez D.L."/>
            <person name="Swayne D.E."/>
        </authorList>
    </citation>
    <scope>NUCLEOTIDE SEQUENCE [LARGE SCALE GENOMIC DNA]</scope>
    <source>
        <strain evidence="3 4">DSM 12816</strain>
    </source>
</reference>
<name>A0A1W2AB19_9FIRM</name>
<dbReference type="GO" id="GO:0008410">
    <property type="term" value="F:CoA-transferase activity"/>
    <property type="evidence" value="ECO:0007669"/>
    <property type="project" value="InterPro"/>
</dbReference>
<keyword evidence="2 3" id="KW-0808">Transferase</keyword>
<dbReference type="PANTHER" id="PTHR13707">
    <property type="entry name" value="KETOACID-COENZYME A TRANSFERASE"/>
    <property type="match status" value="1"/>
</dbReference>
<dbReference type="Gene3D" id="3.40.1080.10">
    <property type="entry name" value="Glutaconate Coenzyme A-transferase"/>
    <property type="match status" value="1"/>
</dbReference>
<evidence type="ECO:0000256" key="2">
    <source>
        <dbReference type="ARBA" id="ARBA00022679"/>
    </source>
</evidence>
<dbReference type="AlphaFoldDB" id="A0A1W2AB19"/>